<evidence type="ECO:0000313" key="1">
    <source>
        <dbReference type="EMBL" id="MFC0626424.1"/>
    </source>
</evidence>
<evidence type="ECO:0008006" key="3">
    <source>
        <dbReference type="Google" id="ProtNLM"/>
    </source>
</evidence>
<name>A0ABV6QP63_9ACTN</name>
<dbReference type="RefSeq" id="WP_380049903.1">
    <property type="nucleotide sequence ID" value="NZ_JBHLTC010000024.1"/>
</dbReference>
<protein>
    <recommendedName>
        <fullName evidence="3">Immunity protein 52 domain-containing protein</fullName>
    </recommendedName>
</protein>
<sequence length="210" mass="22324">MASWLLRAQWTGRNDASIAARVSATLTAVAVAFPEASSWTQDDRFGVDALTVETTGPIEKLVAGATRVNGVTRLHLQSSGDLPWLFDLSAGADGPATDQLTLHWSDESALADSERFAQVLRAVVSIWEPEWASIADTDLAAEAGIFRRGIPMIGWLTYVRGMVTGADGVDIDILPFERGTLLQAPVSPAELSPVHICAAAALVGIMPEIS</sequence>
<accession>A0ABV6QP63</accession>
<gene>
    <name evidence="1" type="ORF">ACFFGN_20260</name>
</gene>
<dbReference type="EMBL" id="JBHLTC010000024">
    <property type="protein sequence ID" value="MFC0626424.1"/>
    <property type="molecule type" value="Genomic_DNA"/>
</dbReference>
<proteinExistence type="predicted"/>
<evidence type="ECO:0000313" key="2">
    <source>
        <dbReference type="Proteomes" id="UP001589890"/>
    </source>
</evidence>
<organism evidence="1 2">
    <name type="scientific">Kribbella deserti</name>
    <dbReference type="NCBI Taxonomy" id="1926257"/>
    <lineage>
        <taxon>Bacteria</taxon>
        <taxon>Bacillati</taxon>
        <taxon>Actinomycetota</taxon>
        <taxon>Actinomycetes</taxon>
        <taxon>Propionibacteriales</taxon>
        <taxon>Kribbellaceae</taxon>
        <taxon>Kribbella</taxon>
    </lineage>
</organism>
<reference evidence="1 2" key="1">
    <citation type="submission" date="2024-09" db="EMBL/GenBank/DDBJ databases">
        <authorList>
            <person name="Sun Q."/>
            <person name="Mori K."/>
        </authorList>
    </citation>
    <scope>NUCLEOTIDE SEQUENCE [LARGE SCALE GENOMIC DNA]</scope>
    <source>
        <strain evidence="1 2">CGMCC 1.15906</strain>
    </source>
</reference>
<comment type="caution">
    <text evidence="1">The sequence shown here is derived from an EMBL/GenBank/DDBJ whole genome shotgun (WGS) entry which is preliminary data.</text>
</comment>
<dbReference type="Proteomes" id="UP001589890">
    <property type="component" value="Unassembled WGS sequence"/>
</dbReference>
<keyword evidence="2" id="KW-1185">Reference proteome</keyword>